<accession>M5U5E1</accession>
<dbReference type="RefSeq" id="WP_008676674.1">
    <property type="nucleotide sequence ID" value="NZ_ANOH01000132.1"/>
</dbReference>
<comment type="caution">
    <text evidence="2">The sequence shown here is derived from an EMBL/GenBank/DDBJ whole genome shotgun (WGS) entry which is preliminary data.</text>
</comment>
<dbReference type="PATRIC" id="fig|1263870.3.peg.1980"/>
<sequence>MAHRIRLRKPWTRREHWVNPTEDTNGDSPPADDEVRTQQVDVPDNENDSSDGREVARERLGHVCYLRRFNSPTGIETAARVELEIGEVSGRLDDVRINSQSLSAIESCDGGSRFDLTDCLSRHNELEIQICGEGATPRLLGAVNLWIIETE</sequence>
<feature type="compositionally biased region" description="Basic residues" evidence="1">
    <location>
        <begin position="1"/>
        <end position="11"/>
    </location>
</feature>
<protein>
    <submittedName>
        <fullName evidence="2">Uncharacterized protein</fullName>
    </submittedName>
</protein>
<reference evidence="2 3" key="1">
    <citation type="journal article" date="2013" name="Mar. Genomics">
        <title>Expression of sulfatases in Rhodopirellula baltica and the diversity of sulfatases in the genus Rhodopirellula.</title>
        <authorList>
            <person name="Wegner C.E."/>
            <person name="Richter-Heitmann T."/>
            <person name="Klindworth A."/>
            <person name="Klockow C."/>
            <person name="Richter M."/>
            <person name="Achstetter T."/>
            <person name="Glockner F.O."/>
            <person name="Harder J."/>
        </authorList>
    </citation>
    <scope>NUCLEOTIDE SEQUENCE [LARGE SCALE GENOMIC DNA]</scope>
    <source>
        <strain evidence="2 3">SM41</strain>
    </source>
</reference>
<dbReference type="AlphaFoldDB" id="M5U5E1"/>
<dbReference type="OrthoDB" id="285989at2"/>
<proteinExistence type="predicted"/>
<evidence type="ECO:0000256" key="1">
    <source>
        <dbReference type="SAM" id="MobiDB-lite"/>
    </source>
</evidence>
<evidence type="ECO:0000313" key="3">
    <source>
        <dbReference type="Proteomes" id="UP000011885"/>
    </source>
</evidence>
<evidence type="ECO:0000313" key="2">
    <source>
        <dbReference type="EMBL" id="EMI56672.1"/>
    </source>
</evidence>
<dbReference type="EMBL" id="ANOH01000132">
    <property type="protein sequence ID" value="EMI56672.1"/>
    <property type="molecule type" value="Genomic_DNA"/>
</dbReference>
<dbReference type="Proteomes" id="UP000011885">
    <property type="component" value="Unassembled WGS sequence"/>
</dbReference>
<organism evidence="2 3">
    <name type="scientific">Rhodopirellula sallentina SM41</name>
    <dbReference type="NCBI Taxonomy" id="1263870"/>
    <lineage>
        <taxon>Bacteria</taxon>
        <taxon>Pseudomonadati</taxon>
        <taxon>Planctomycetota</taxon>
        <taxon>Planctomycetia</taxon>
        <taxon>Pirellulales</taxon>
        <taxon>Pirellulaceae</taxon>
        <taxon>Rhodopirellula</taxon>
    </lineage>
</organism>
<dbReference type="Gene3D" id="2.60.120.260">
    <property type="entry name" value="Galactose-binding domain-like"/>
    <property type="match status" value="1"/>
</dbReference>
<name>M5U5E1_9BACT</name>
<keyword evidence="3" id="KW-1185">Reference proteome</keyword>
<feature type="region of interest" description="Disordered" evidence="1">
    <location>
        <begin position="1"/>
        <end position="55"/>
    </location>
</feature>
<gene>
    <name evidence="2" type="ORF">RSSM_01854</name>
</gene>